<feature type="transmembrane region" description="Helical" evidence="6">
    <location>
        <begin position="29"/>
        <end position="50"/>
    </location>
</feature>
<feature type="transmembrane region" description="Helical" evidence="6">
    <location>
        <begin position="523"/>
        <end position="552"/>
    </location>
</feature>
<sequence>MELTVRAILLGIALSVVLGAANAYLGLKVGMTVSASIPAAVISFAVLRWFRQANILENNLVQTAASAGESLAAGMIFTLPALIMLGAWQEFSYIQGTLLIILGGTLGVLMAVPLRRALLDHPELTFPEGVATAEVLKAGYARQTAIKFLISGGMIAAVFKLFQSGLGIASNSISGAYQNSKILFGFGADLSAALVAVGFIVRMRIASLMMMGGVLVWLVIMPVYSLWQVNSAGLNENQPAMDRAFTMWSTDLRFIGVGAMLVAGFWVLLLAIKPVWHSLKSSLGASTIQSEKEFSIRHILIGIGLMIIPIYYLLATMIDYQSILIFALLYALVASFLFSTVAAYMAGLVGSSNNPISGVTIATIFIAALIIYFLLRLSGNGELSDSSQLHAAGLTILIAAIVCSAAAISGDTMQDLKAGQIVGASPKLQTWMQIIGVLAAGLILLPILTLLFEAYGFVGFYPREGMDASQALAAPQASLMKSVALGVFSGGLKWGLIYLGMAIAVVIILIDLILRWANKSLRLPVMAVAVGMYLPVTLSVPIFIGGLIAHLIRKSSAEKQQDATLFAAGLIAGEALIGILLAIPFALMQDTSTFYLTTDRDALWISIFGIVMLTYTVYMLWRSGQEDFTKGEGV</sequence>
<feature type="transmembrane region" description="Helical" evidence="6">
    <location>
        <begin position="254"/>
        <end position="276"/>
    </location>
</feature>
<keyword evidence="2" id="KW-0813">Transport</keyword>
<keyword evidence="5 6" id="KW-0472">Membrane</keyword>
<feature type="transmembrane region" description="Helical" evidence="6">
    <location>
        <begin position="182"/>
        <end position="201"/>
    </location>
</feature>
<feature type="transmembrane region" description="Helical" evidence="6">
    <location>
        <begin position="564"/>
        <end position="587"/>
    </location>
</feature>
<dbReference type="PANTHER" id="PTHR31645">
    <property type="entry name" value="OLIGOPEPTIDE TRANSPORTER YGL114W-RELATED"/>
    <property type="match status" value="1"/>
</dbReference>
<dbReference type="GO" id="GO:0016020">
    <property type="term" value="C:membrane"/>
    <property type="evidence" value="ECO:0007669"/>
    <property type="project" value="UniProtKB-SubCell"/>
</dbReference>
<feature type="transmembrane region" description="Helical" evidence="6">
    <location>
        <begin position="496"/>
        <end position="517"/>
    </location>
</feature>
<feature type="transmembrane region" description="Helical" evidence="6">
    <location>
        <begin position="208"/>
        <end position="227"/>
    </location>
</feature>
<dbReference type="NCBIfam" id="TIGR00728">
    <property type="entry name" value="OPT_sfam"/>
    <property type="match status" value="2"/>
</dbReference>
<gene>
    <name evidence="7" type="ORF">MNBD_GAMMA21-1897</name>
</gene>
<evidence type="ECO:0000256" key="1">
    <source>
        <dbReference type="ARBA" id="ARBA00004141"/>
    </source>
</evidence>
<feature type="transmembrane region" description="Helical" evidence="6">
    <location>
        <begin position="94"/>
        <end position="114"/>
    </location>
</feature>
<organism evidence="7">
    <name type="scientific">hydrothermal vent metagenome</name>
    <dbReference type="NCBI Taxonomy" id="652676"/>
    <lineage>
        <taxon>unclassified sequences</taxon>
        <taxon>metagenomes</taxon>
        <taxon>ecological metagenomes</taxon>
    </lineage>
</organism>
<dbReference type="InterPro" id="IPR045035">
    <property type="entry name" value="YSL-like"/>
</dbReference>
<feature type="transmembrane region" description="Helical" evidence="6">
    <location>
        <begin position="356"/>
        <end position="375"/>
    </location>
</feature>
<feature type="transmembrane region" description="Helical" evidence="6">
    <location>
        <begin position="71"/>
        <end position="88"/>
    </location>
</feature>
<name>A0A3B1A155_9ZZZZ</name>
<feature type="transmembrane region" description="Helical" evidence="6">
    <location>
        <begin position="320"/>
        <end position="344"/>
    </location>
</feature>
<evidence type="ECO:0000256" key="2">
    <source>
        <dbReference type="ARBA" id="ARBA00022448"/>
    </source>
</evidence>
<comment type="subcellular location">
    <subcellularLocation>
        <location evidence="1">Membrane</location>
        <topology evidence="1">Multi-pass membrane protein</topology>
    </subcellularLocation>
</comment>
<evidence type="ECO:0000313" key="7">
    <source>
        <dbReference type="EMBL" id="VAW93482.1"/>
    </source>
</evidence>
<dbReference type="InterPro" id="IPR004813">
    <property type="entry name" value="OPT"/>
</dbReference>
<dbReference type="GO" id="GO:0035673">
    <property type="term" value="F:oligopeptide transmembrane transporter activity"/>
    <property type="evidence" value="ECO:0007669"/>
    <property type="project" value="InterPro"/>
</dbReference>
<evidence type="ECO:0000256" key="5">
    <source>
        <dbReference type="ARBA" id="ARBA00023136"/>
    </source>
</evidence>
<feature type="transmembrane region" description="Helical" evidence="6">
    <location>
        <begin position="296"/>
        <end position="314"/>
    </location>
</feature>
<dbReference type="AlphaFoldDB" id="A0A3B1A155"/>
<evidence type="ECO:0000256" key="6">
    <source>
        <dbReference type="SAM" id="Phobius"/>
    </source>
</evidence>
<feature type="transmembrane region" description="Helical" evidence="6">
    <location>
        <begin position="387"/>
        <end position="410"/>
    </location>
</feature>
<keyword evidence="4 6" id="KW-1133">Transmembrane helix</keyword>
<keyword evidence="3 6" id="KW-0812">Transmembrane</keyword>
<feature type="transmembrane region" description="Helical" evidence="6">
    <location>
        <begin position="431"/>
        <end position="452"/>
    </location>
</feature>
<feature type="transmembrane region" description="Helical" evidence="6">
    <location>
        <begin position="145"/>
        <end position="162"/>
    </location>
</feature>
<dbReference type="PANTHER" id="PTHR31645:SF0">
    <property type="entry name" value="OLIGOPEPTIDE TRANSPORTER YGL114W-RELATED"/>
    <property type="match status" value="1"/>
</dbReference>
<dbReference type="EMBL" id="UOFR01000019">
    <property type="protein sequence ID" value="VAW93482.1"/>
    <property type="molecule type" value="Genomic_DNA"/>
</dbReference>
<reference evidence="7" key="1">
    <citation type="submission" date="2018-06" db="EMBL/GenBank/DDBJ databases">
        <authorList>
            <person name="Zhirakovskaya E."/>
        </authorList>
    </citation>
    <scope>NUCLEOTIDE SEQUENCE</scope>
</reference>
<protein>
    <submittedName>
        <fullName evidence="7">Oligopeptide transporter</fullName>
    </submittedName>
</protein>
<evidence type="ECO:0000256" key="3">
    <source>
        <dbReference type="ARBA" id="ARBA00022692"/>
    </source>
</evidence>
<proteinExistence type="predicted"/>
<feature type="transmembrane region" description="Helical" evidence="6">
    <location>
        <begin position="602"/>
        <end position="621"/>
    </location>
</feature>
<dbReference type="Pfam" id="PF03169">
    <property type="entry name" value="OPT"/>
    <property type="match status" value="1"/>
</dbReference>
<evidence type="ECO:0000256" key="4">
    <source>
        <dbReference type="ARBA" id="ARBA00022989"/>
    </source>
</evidence>
<accession>A0A3B1A155</accession>
<dbReference type="InterPro" id="IPR004814">
    <property type="entry name" value="Oligopep_transpt"/>
</dbReference>
<dbReference type="NCBIfam" id="TIGR00733">
    <property type="entry name" value="OPT family oligopeptide transporter"/>
    <property type="match status" value="1"/>
</dbReference>